<dbReference type="Pfam" id="PF00578">
    <property type="entry name" value="AhpC-TSA"/>
    <property type="match status" value="1"/>
</dbReference>
<dbReference type="PROSITE" id="PS00194">
    <property type="entry name" value="THIOREDOXIN_1"/>
    <property type="match status" value="1"/>
</dbReference>
<accession>A0A1L8CKZ5</accession>
<protein>
    <submittedName>
        <fullName evidence="4">Cytochrome c biogenesis protein CcmG, thiol:disulfide interchange protein DsbE</fullName>
    </submittedName>
</protein>
<dbReference type="InterPro" id="IPR000866">
    <property type="entry name" value="AhpC/TSA"/>
</dbReference>
<dbReference type="Proteomes" id="UP000231632">
    <property type="component" value="Unassembled WGS sequence"/>
</dbReference>
<dbReference type="AlphaFoldDB" id="A0A1L8CKZ5"/>
<keyword evidence="2" id="KW-1133">Transmembrane helix</keyword>
<dbReference type="InterPro" id="IPR017937">
    <property type="entry name" value="Thioredoxin_CS"/>
</dbReference>
<dbReference type="InterPro" id="IPR036249">
    <property type="entry name" value="Thioredoxin-like_sf"/>
</dbReference>
<keyword evidence="2" id="KW-0812">Transmembrane</keyword>
<dbReference type="InterPro" id="IPR013766">
    <property type="entry name" value="Thioredoxin_domain"/>
</dbReference>
<proteinExistence type="predicted"/>
<sequence>MMKYRWLLVLGIVAGMGAIVWLALPKATTAAMKQGPQLAALQLPDLKGQLHGIIPKGEVVLLNFWATWCPPCRKEIPSMAELHNRYAGKGLKIIAVSVDKHRDDLITFVNEHDMPFQVLHDGTTYVSQQFGVFRFPESFLIGKDGKIRHHLIGAVDWESQPVLDSVEQMLSEPFSGVVSGESQPDNS</sequence>
<keyword evidence="2" id="KW-0472">Membrane</keyword>
<dbReference type="EMBL" id="BDFD01000003">
    <property type="protein sequence ID" value="GAV19572.1"/>
    <property type="molecule type" value="Genomic_DNA"/>
</dbReference>
<name>A0A1L8CKZ5_9PROT</name>
<dbReference type="PROSITE" id="PS51352">
    <property type="entry name" value="THIOREDOXIN_2"/>
    <property type="match status" value="1"/>
</dbReference>
<dbReference type="STRING" id="1921010.MMIC_P0519"/>
<dbReference type="GO" id="GO:0016209">
    <property type="term" value="F:antioxidant activity"/>
    <property type="evidence" value="ECO:0007669"/>
    <property type="project" value="InterPro"/>
</dbReference>
<dbReference type="SUPFAM" id="SSF52833">
    <property type="entry name" value="Thioredoxin-like"/>
    <property type="match status" value="1"/>
</dbReference>
<dbReference type="PANTHER" id="PTHR42852:SF17">
    <property type="entry name" value="THIOREDOXIN-LIKE PROTEIN HI_1115"/>
    <property type="match status" value="1"/>
</dbReference>
<reference evidence="4 5" key="1">
    <citation type="journal article" date="2017" name="Arch. Microbiol.">
        <title>Mariprofundus micogutta sp. nov., a novel iron-oxidizing zetaproteobacterium isolated from a deep-sea hydrothermal field at the Bayonnaise knoll of the Izu-Ogasawara arc, and a description of Mariprofundales ord. nov. and Zetaproteobacteria classis nov.</title>
        <authorList>
            <person name="Makita H."/>
            <person name="Tanaka E."/>
            <person name="Mitsunobu S."/>
            <person name="Miyazaki M."/>
            <person name="Nunoura T."/>
            <person name="Uematsu K."/>
            <person name="Takaki Y."/>
            <person name="Nishi S."/>
            <person name="Shimamura S."/>
            <person name="Takai K."/>
        </authorList>
    </citation>
    <scope>NUCLEOTIDE SEQUENCE [LARGE SCALE GENOMIC DNA]</scope>
    <source>
        <strain evidence="4 5">ET2</strain>
    </source>
</reference>
<evidence type="ECO:0000259" key="3">
    <source>
        <dbReference type="PROSITE" id="PS51352"/>
    </source>
</evidence>
<evidence type="ECO:0000313" key="4">
    <source>
        <dbReference type="EMBL" id="GAV19572.1"/>
    </source>
</evidence>
<dbReference type="CDD" id="cd02966">
    <property type="entry name" value="TlpA_like_family"/>
    <property type="match status" value="1"/>
</dbReference>
<evidence type="ECO:0000313" key="5">
    <source>
        <dbReference type="Proteomes" id="UP000231632"/>
    </source>
</evidence>
<gene>
    <name evidence="4" type="ORF">MMIC_P0519</name>
</gene>
<dbReference type="Gene3D" id="3.40.30.10">
    <property type="entry name" value="Glutaredoxin"/>
    <property type="match status" value="1"/>
</dbReference>
<dbReference type="GO" id="GO:0015036">
    <property type="term" value="F:disulfide oxidoreductase activity"/>
    <property type="evidence" value="ECO:0007669"/>
    <property type="project" value="UniProtKB-ARBA"/>
</dbReference>
<dbReference type="InterPro" id="IPR050553">
    <property type="entry name" value="Thioredoxin_ResA/DsbE_sf"/>
</dbReference>
<dbReference type="PANTHER" id="PTHR42852">
    <property type="entry name" value="THIOL:DISULFIDE INTERCHANGE PROTEIN DSBE"/>
    <property type="match status" value="1"/>
</dbReference>
<keyword evidence="1" id="KW-0676">Redox-active center</keyword>
<feature type="domain" description="Thioredoxin" evidence="3">
    <location>
        <begin position="32"/>
        <end position="171"/>
    </location>
</feature>
<comment type="caution">
    <text evidence="4">The sequence shown here is derived from an EMBL/GenBank/DDBJ whole genome shotgun (WGS) entry which is preliminary data.</text>
</comment>
<evidence type="ECO:0000256" key="1">
    <source>
        <dbReference type="ARBA" id="ARBA00023284"/>
    </source>
</evidence>
<feature type="transmembrane region" description="Helical" evidence="2">
    <location>
        <begin position="6"/>
        <end position="24"/>
    </location>
</feature>
<evidence type="ECO:0000256" key="2">
    <source>
        <dbReference type="SAM" id="Phobius"/>
    </source>
</evidence>
<keyword evidence="5" id="KW-1185">Reference proteome</keyword>
<dbReference type="RefSeq" id="WP_227819317.1">
    <property type="nucleotide sequence ID" value="NZ_BDFD01000003.1"/>
</dbReference>
<organism evidence="4 5">
    <name type="scientific">Mariprofundus micogutta</name>
    <dbReference type="NCBI Taxonomy" id="1921010"/>
    <lineage>
        <taxon>Bacteria</taxon>
        <taxon>Pseudomonadati</taxon>
        <taxon>Pseudomonadota</taxon>
        <taxon>Candidatius Mariprofundia</taxon>
        <taxon>Mariprofundales</taxon>
        <taxon>Mariprofundaceae</taxon>
        <taxon>Mariprofundus</taxon>
    </lineage>
</organism>